<keyword evidence="13" id="KW-1185">Reference proteome</keyword>
<feature type="signal peptide" evidence="10">
    <location>
        <begin position="1"/>
        <end position="25"/>
    </location>
</feature>
<evidence type="ECO:0000256" key="4">
    <source>
        <dbReference type="ARBA" id="ARBA00022801"/>
    </source>
</evidence>
<evidence type="ECO:0000256" key="3">
    <source>
        <dbReference type="ARBA" id="ARBA00022487"/>
    </source>
</evidence>
<dbReference type="GO" id="GO:0005886">
    <property type="term" value="C:plasma membrane"/>
    <property type="evidence" value="ECO:0007669"/>
    <property type="project" value="TreeGrafter"/>
</dbReference>
<dbReference type="GO" id="GO:0005615">
    <property type="term" value="C:extracellular space"/>
    <property type="evidence" value="ECO:0007669"/>
    <property type="project" value="TreeGrafter"/>
</dbReference>
<feature type="compositionally biased region" description="Polar residues" evidence="9">
    <location>
        <begin position="324"/>
        <end position="343"/>
    </location>
</feature>
<dbReference type="GO" id="GO:0019695">
    <property type="term" value="P:choline metabolic process"/>
    <property type="evidence" value="ECO:0007669"/>
    <property type="project" value="TreeGrafter"/>
</dbReference>
<feature type="compositionally biased region" description="Basic and acidic residues" evidence="9">
    <location>
        <begin position="76"/>
        <end position="88"/>
    </location>
</feature>
<evidence type="ECO:0000256" key="5">
    <source>
        <dbReference type="ARBA" id="ARBA00022867"/>
    </source>
</evidence>
<dbReference type="InParanoid" id="A0A7M7K6I5"/>
<evidence type="ECO:0000259" key="11">
    <source>
        <dbReference type="Pfam" id="PF00135"/>
    </source>
</evidence>
<dbReference type="InterPro" id="IPR000997">
    <property type="entry name" value="Cholinesterase"/>
</dbReference>
<evidence type="ECO:0000256" key="10">
    <source>
        <dbReference type="SAM" id="SignalP"/>
    </source>
</evidence>
<dbReference type="OrthoDB" id="408631at2759"/>
<feature type="chain" id="PRO_5029635022" description="acetylcholinesterase" evidence="10">
    <location>
        <begin position="26"/>
        <end position="1423"/>
    </location>
</feature>
<dbReference type="GO" id="GO:0003990">
    <property type="term" value="F:acetylcholinesterase activity"/>
    <property type="evidence" value="ECO:0007669"/>
    <property type="project" value="UniProtKB-EC"/>
</dbReference>
<evidence type="ECO:0000256" key="6">
    <source>
        <dbReference type="ARBA" id="ARBA00023157"/>
    </source>
</evidence>
<feature type="region of interest" description="Disordered" evidence="9">
    <location>
        <begin position="617"/>
        <end position="675"/>
    </location>
</feature>
<evidence type="ECO:0000256" key="8">
    <source>
        <dbReference type="ARBA" id="ARBA00048484"/>
    </source>
</evidence>
<dbReference type="PROSITE" id="PS00941">
    <property type="entry name" value="CARBOXYLESTERASE_B_2"/>
    <property type="match status" value="1"/>
</dbReference>
<evidence type="ECO:0000256" key="1">
    <source>
        <dbReference type="ARBA" id="ARBA00005964"/>
    </source>
</evidence>
<dbReference type="Pfam" id="PF00135">
    <property type="entry name" value="COesterase"/>
    <property type="match status" value="1"/>
</dbReference>
<dbReference type="InterPro" id="IPR050654">
    <property type="entry name" value="AChE-related_enzymes"/>
</dbReference>
<protein>
    <recommendedName>
        <fullName evidence="2">acetylcholinesterase</fullName>
        <ecNumber evidence="2">3.1.1.7</ecNumber>
    </recommendedName>
</protein>
<evidence type="ECO:0000256" key="7">
    <source>
        <dbReference type="ARBA" id="ARBA00023180"/>
    </source>
</evidence>
<dbReference type="GO" id="GO:0006581">
    <property type="term" value="P:acetylcholine catabolic process"/>
    <property type="evidence" value="ECO:0007669"/>
    <property type="project" value="TreeGrafter"/>
</dbReference>
<dbReference type="Gene3D" id="3.40.50.1820">
    <property type="entry name" value="alpha/beta hydrolase"/>
    <property type="match status" value="1"/>
</dbReference>
<keyword evidence="4" id="KW-0378">Hydrolase</keyword>
<dbReference type="InterPro" id="IPR002018">
    <property type="entry name" value="CarbesteraseB"/>
</dbReference>
<dbReference type="InterPro" id="IPR029058">
    <property type="entry name" value="AB_hydrolase_fold"/>
</dbReference>
<evidence type="ECO:0000256" key="2">
    <source>
        <dbReference type="ARBA" id="ARBA00013276"/>
    </source>
</evidence>
<dbReference type="InterPro" id="IPR019819">
    <property type="entry name" value="Carboxylesterase_B_CS"/>
</dbReference>
<accession>A0A7M7K6I5</accession>
<dbReference type="EnsemblMetazoa" id="XM_022805602">
    <property type="protein sequence ID" value="XP_022661337"/>
    <property type="gene ID" value="LOC111250396"/>
</dbReference>
<name>A0A7M7K6I5_VARDE</name>
<dbReference type="PRINTS" id="PR00878">
    <property type="entry name" value="CHOLNESTRASE"/>
</dbReference>
<feature type="region of interest" description="Disordered" evidence="9">
    <location>
        <begin position="531"/>
        <end position="564"/>
    </location>
</feature>
<keyword evidence="3" id="KW-0719">Serine esterase</keyword>
<dbReference type="RefSeq" id="XP_022661337.1">
    <property type="nucleotide sequence ID" value="XM_022805602.1"/>
</dbReference>
<dbReference type="Proteomes" id="UP000594260">
    <property type="component" value="Unplaced"/>
</dbReference>
<feature type="region of interest" description="Disordered" evidence="9">
    <location>
        <begin position="843"/>
        <end position="874"/>
    </location>
</feature>
<dbReference type="EC" id="3.1.1.7" evidence="2"/>
<evidence type="ECO:0000313" key="13">
    <source>
        <dbReference type="Proteomes" id="UP000594260"/>
    </source>
</evidence>
<keyword evidence="7" id="KW-0325">Glycoprotein</keyword>
<dbReference type="PANTHER" id="PTHR43918">
    <property type="entry name" value="ACETYLCHOLINESTERASE"/>
    <property type="match status" value="1"/>
</dbReference>
<organism evidence="12 13">
    <name type="scientific">Varroa destructor</name>
    <name type="common">Honeybee mite</name>
    <dbReference type="NCBI Taxonomy" id="109461"/>
    <lineage>
        <taxon>Eukaryota</taxon>
        <taxon>Metazoa</taxon>
        <taxon>Ecdysozoa</taxon>
        <taxon>Arthropoda</taxon>
        <taxon>Chelicerata</taxon>
        <taxon>Arachnida</taxon>
        <taxon>Acari</taxon>
        <taxon>Parasitiformes</taxon>
        <taxon>Mesostigmata</taxon>
        <taxon>Gamasina</taxon>
        <taxon>Dermanyssoidea</taxon>
        <taxon>Varroidae</taxon>
        <taxon>Varroa</taxon>
    </lineage>
</organism>
<comment type="catalytic activity">
    <reaction evidence="8">
        <text>acetylcholine + H2O = choline + acetate + H(+)</text>
        <dbReference type="Rhea" id="RHEA:17561"/>
        <dbReference type="ChEBI" id="CHEBI:15354"/>
        <dbReference type="ChEBI" id="CHEBI:15355"/>
        <dbReference type="ChEBI" id="CHEBI:15377"/>
        <dbReference type="ChEBI" id="CHEBI:15378"/>
        <dbReference type="ChEBI" id="CHEBI:30089"/>
        <dbReference type="EC" id="3.1.1.7"/>
    </reaction>
</comment>
<proteinExistence type="inferred from homology"/>
<keyword evidence="6" id="KW-1015">Disulfide bond</keyword>
<feature type="region of interest" description="Disordered" evidence="9">
    <location>
        <begin position="60"/>
        <end position="88"/>
    </location>
</feature>
<dbReference type="SUPFAM" id="SSF53474">
    <property type="entry name" value="alpha/beta-Hydrolases"/>
    <property type="match status" value="1"/>
</dbReference>
<dbReference type="PANTHER" id="PTHR43918:SF4">
    <property type="entry name" value="CARBOXYLIC ESTER HYDROLASE"/>
    <property type="match status" value="1"/>
</dbReference>
<feature type="compositionally biased region" description="Low complexity" evidence="9">
    <location>
        <begin position="715"/>
        <end position="732"/>
    </location>
</feature>
<sequence length="1423" mass="154513">MRVHLAQSAASCFLATILLLPCSWAGPQSQQLSHEFKRLQQNGVQTPHILFVVPEAPQAAEGGLDSQDVSEEVASSEERGPVRDLSEPHFVGDTEPEHSHFRPVRFQEPVPGHVLQEESPGPLPEQGPPYIQEPPGFDSQYVPQRPIPHLIPSVHGGQVPHGKSVILDFTPKKESPNLGAHTGPYPNPHPNHNIQKGANQPAPGQDFVILRIFNDSSQSEVNRPVDWNISETIEAPIFRESSNPVELIPNLTDDASQQPEQNNITAYSGEAPPKEVQLIANSEIRGPRLVLPIAEITESADIVGGSSADADKGSSSGGDLPASDSISSESTEQPASKNDSPLRNKTLMISIATEASTTTTVSTPAFSTRNVTEVSVEQTSSLPSSQSEMFSMVPDTLSSSLSPSSKSDKIVVYMSNGPFDILQFPSAQNYTETKQIATEKDRHKEISSMMGEKPTSTSEDSSSVTVFESPSELEPVVVQWSEGFPDHVSSLTSKVPVPTSATTASPIVEVEKLSSTSVRVQLPKGNLSIGLSLDSDAEPTPTSAHPSLKTESTTNSSTTLTEATVPLTTELEISVSRSPGVTDQEDIQILTSDAAPTTIGTMADTVSLGQSNKEPSIILSSSTEPTTASFTTLASTTEVSLSTEAPQTTETPPTSSIATTEAPTTTDVSATTTAVPTTTTEIFMITQLPTTTQSPTSSQAPKMSIMTTAPTISITTTPAPITTNTTTTTKRLPTTRKSKEDIPHPTSPLPTLTLDEDPAPNPTDPNKPMSFPVNVADSANDPVFDYDTIMSQASSTTPVISAFSTLPSPAYVPTESTIETSSPEVTANEIGNDTAFISETTAEPPVFDTSSPPSVAHRGQRPIGASNSPFPTDGPPKYYELPTDRDKPSTFPTQTIRTRNGQMKGIVFKTSSGIRVNSFLGIPYAQPPINGMRFERPMEFPPWTGVFEAKKMPKSCPQPSMQLNGFVGVNMSETSEDCLYLNIWSPFCDGSKKCRSRPVVVYIHGGGFVYGGVNWPIFDGAELAGKGDIVVVTVNYRLGALGFLYIPSNGGRPERANMGLYDQHLALRWVKSNIKAFGGDHSKITVMGQDAGAASVGYHILTPRSTGLFKRAVMQSGSPFSFVLRNTKDQGETLFRSLASYTDCLLMHGNSSLRYDDVLTCMKKLPFESIITASEKFNGKGANSFFPILGEEFIPMNPKDSLLLKRFSNVDLLVSTAKLEGAFFLQHFLSPFTNIADADSIKPEEIIFYLRVFLSALLGGKPTASLNQYTQNTEPKTRSEKVDFLRNISAVIGDYPFVCATTEFGTEYANLRHNVYHMQFDHRPWFLLHPTWFSATHFDDVMFWLGAMYKLKERSRSDERVADELTAILTSFANKGTPQTLGKLTWPRINQGGYFMNVASEFTELLRTPPADCNYWTRHFPQY</sequence>
<keyword evidence="10" id="KW-0732">Signal</keyword>
<feature type="compositionally biased region" description="Low complexity" evidence="9">
    <location>
        <begin position="304"/>
        <end position="319"/>
    </location>
</feature>
<reference evidence="12" key="1">
    <citation type="submission" date="2021-01" db="UniProtKB">
        <authorList>
            <consortium name="EnsemblMetazoa"/>
        </authorList>
    </citation>
    <scope>IDENTIFICATION</scope>
</reference>
<dbReference type="KEGG" id="vde:111250396"/>
<feature type="region of interest" description="Disordered" evidence="9">
    <location>
        <begin position="304"/>
        <end position="344"/>
    </location>
</feature>
<evidence type="ECO:0000256" key="9">
    <source>
        <dbReference type="SAM" id="MobiDB-lite"/>
    </source>
</evidence>
<dbReference type="GeneID" id="111250396"/>
<feature type="domain" description="Carboxylesterase type B" evidence="11">
    <location>
        <begin position="894"/>
        <end position="1403"/>
    </location>
</feature>
<feature type="region of interest" description="Disordered" evidence="9">
    <location>
        <begin position="715"/>
        <end position="774"/>
    </location>
</feature>
<keyword evidence="5" id="KW-0531">Neurotransmitter degradation</keyword>
<evidence type="ECO:0000313" key="12">
    <source>
        <dbReference type="EnsemblMetazoa" id="XP_022661337"/>
    </source>
</evidence>
<feature type="compositionally biased region" description="Low complexity" evidence="9">
    <location>
        <begin position="626"/>
        <end position="675"/>
    </location>
</feature>
<feature type="compositionally biased region" description="Low complexity" evidence="9">
    <location>
        <begin position="547"/>
        <end position="564"/>
    </location>
</feature>
<comment type="similarity">
    <text evidence="1">Belongs to the type-B carboxylesterase/lipase family.</text>
</comment>